<keyword evidence="2" id="KW-0547">Nucleotide-binding</keyword>
<dbReference type="InterPro" id="IPR050763">
    <property type="entry name" value="ABC_transporter_ATP-binding"/>
</dbReference>
<reference evidence="5 6" key="1">
    <citation type="submission" date="2018-08" db="EMBL/GenBank/DDBJ databases">
        <title>Lysobacter sp. zong2l5, whole genome shotgun sequence.</title>
        <authorList>
            <person name="Zhang X."/>
            <person name="Feng G."/>
            <person name="Zhu H."/>
        </authorList>
    </citation>
    <scope>NUCLEOTIDE SEQUENCE [LARGE SCALE GENOMIC DNA]</scope>
    <source>
        <strain evidence="6">zong2l5</strain>
    </source>
</reference>
<dbReference type="SMART" id="SM00382">
    <property type="entry name" value="AAA"/>
    <property type="match status" value="1"/>
</dbReference>
<evidence type="ECO:0000259" key="4">
    <source>
        <dbReference type="PROSITE" id="PS50893"/>
    </source>
</evidence>
<keyword evidence="3 5" id="KW-0067">ATP-binding</keyword>
<name>A0A371K435_9GAMM</name>
<comment type="caution">
    <text evidence="5">The sequence shown here is derived from an EMBL/GenBank/DDBJ whole genome shotgun (WGS) entry which is preliminary data.</text>
</comment>
<evidence type="ECO:0000313" key="6">
    <source>
        <dbReference type="Proteomes" id="UP000264492"/>
    </source>
</evidence>
<dbReference type="Proteomes" id="UP000264492">
    <property type="component" value="Unassembled WGS sequence"/>
</dbReference>
<dbReference type="PROSITE" id="PS50893">
    <property type="entry name" value="ABC_TRANSPORTER_2"/>
    <property type="match status" value="1"/>
</dbReference>
<dbReference type="PANTHER" id="PTHR42711:SF17">
    <property type="entry name" value="ABC TRANSPORTER ATP-BINDING PROTEIN"/>
    <property type="match status" value="1"/>
</dbReference>
<evidence type="ECO:0000256" key="3">
    <source>
        <dbReference type="ARBA" id="ARBA00022840"/>
    </source>
</evidence>
<feature type="domain" description="ABC transporter" evidence="4">
    <location>
        <begin position="29"/>
        <end position="254"/>
    </location>
</feature>
<dbReference type="SUPFAM" id="SSF52540">
    <property type="entry name" value="P-loop containing nucleoside triphosphate hydrolases"/>
    <property type="match status" value="1"/>
</dbReference>
<evidence type="ECO:0000256" key="1">
    <source>
        <dbReference type="ARBA" id="ARBA00022448"/>
    </source>
</evidence>
<dbReference type="RefSeq" id="WP_115858069.1">
    <property type="nucleotide sequence ID" value="NZ_QTSU01000001.1"/>
</dbReference>
<sequence>MQVEYSIAVDAPAAEIGAADAAPGRGAVVAFADVCKSYGRHRALNRVSFDIPAGEIVALVGPNGAGKTTMLEIMMGLRRADDGAVSVLGCDPAIDRSYVSRIGVQIQQTKFFGSLSGRDYIRFFQRVYPRCLSIDAMVDEFELRAFIDRPLGKISGGERQRIALALAMINEPEFVILDEPTVGLDPIMRREFWAIIRKAHASGRKTLLFSTHHMEEAEALASRVIMLTAGRIVAQGSVAQLVSLAGEAANNLDDAYNILVSKSAGGAA</sequence>
<dbReference type="PROSITE" id="PS00211">
    <property type="entry name" value="ABC_TRANSPORTER_1"/>
    <property type="match status" value="1"/>
</dbReference>
<dbReference type="InterPro" id="IPR003593">
    <property type="entry name" value="AAA+_ATPase"/>
</dbReference>
<dbReference type="GO" id="GO:0005524">
    <property type="term" value="F:ATP binding"/>
    <property type="evidence" value="ECO:0007669"/>
    <property type="project" value="UniProtKB-KW"/>
</dbReference>
<dbReference type="EMBL" id="QTSU01000001">
    <property type="protein sequence ID" value="RDZ28630.1"/>
    <property type="molecule type" value="Genomic_DNA"/>
</dbReference>
<dbReference type="InterPro" id="IPR027417">
    <property type="entry name" value="P-loop_NTPase"/>
</dbReference>
<dbReference type="Pfam" id="PF00005">
    <property type="entry name" value="ABC_tran"/>
    <property type="match status" value="1"/>
</dbReference>
<organism evidence="5 6">
    <name type="scientific">Lysobacter silvisoli</name>
    <dbReference type="NCBI Taxonomy" id="2293254"/>
    <lineage>
        <taxon>Bacteria</taxon>
        <taxon>Pseudomonadati</taxon>
        <taxon>Pseudomonadota</taxon>
        <taxon>Gammaproteobacteria</taxon>
        <taxon>Lysobacterales</taxon>
        <taxon>Lysobacteraceae</taxon>
        <taxon>Lysobacter</taxon>
    </lineage>
</organism>
<dbReference type="OrthoDB" id="9775490at2"/>
<dbReference type="InterPro" id="IPR017871">
    <property type="entry name" value="ABC_transporter-like_CS"/>
</dbReference>
<dbReference type="AlphaFoldDB" id="A0A371K435"/>
<keyword evidence="6" id="KW-1185">Reference proteome</keyword>
<evidence type="ECO:0000313" key="5">
    <source>
        <dbReference type="EMBL" id="RDZ28630.1"/>
    </source>
</evidence>
<protein>
    <submittedName>
        <fullName evidence="5">ABC transporter ATP-binding protein</fullName>
    </submittedName>
</protein>
<keyword evidence="1" id="KW-0813">Transport</keyword>
<dbReference type="Gene3D" id="3.40.50.300">
    <property type="entry name" value="P-loop containing nucleotide triphosphate hydrolases"/>
    <property type="match status" value="1"/>
</dbReference>
<evidence type="ECO:0000256" key="2">
    <source>
        <dbReference type="ARBA" id="ARBA00022741"/>
    </source>
</evidence>
<accession>A0A371K435</accession>
<gene>
    <name evidence="5" type="ORF">DX914_05755</name>
</gene>
<dbReference type="PANTHER" id="PTHR42711">
    <property type="entry name" value="ABC TRANSPORTER ATP-BINDING PROTEIN"/>
    <property type="match status" value="1"/>
</dbReference>
<dbReference type="InterPro" id="IPR003439">
    <property type="entry name" value="ABC_transporter-like_ATP-bd"/>
</dbReference>
<dbReference type="GO" id="GO:0016887">
    <property type="term" value="F:ATP hydrolysis activity"/>
    <property type="evidence" value="ECO:0007669"/>
    <property type="project" value="InterPro"/>
</dbReference>
<proteinExistence type="predicted"/>
<dbReference type="CDD" id="cd03230">
    <property type="entry name" value="ABC_DR_subfamily_A"/>
    <property type="match status" value="1"/>
</dbReference>